<keyword evidence="1" id="KW-0732">Signal</keyword>
<evidence type="ECO:0000313" key="2">
    <source>
        <dbReference type="EMBL" id="CAD6997988.1"/>
    </source>
</evidence>
<evidence type="ECO:0000256" key="1">
    <source>
        <dbReference type="SAM" id="SignalP"/>
    </source>
</evidence>
<dbReference type="AlphaFoldDB" id="A0A811UI38"/>
<organism evidence="2 3">
    <name type="scientific">Ceratitis capitata</name>
    <name type="common">Mediterranean fruit fly</name>
    <name type="synonym">Tephritis capitata</name>
    <dbReference type="NCBI Taxonomy" id="7213"/>
    <lineage>
        <taxon>Eukaryota</taxon>
        <taxon>Metazoa</taxon>
        <taxon>Ecdysozoa</taxon>
        <taxon>Arthropoda</taxon>
        <taxon>Hexapoda</taxon>
        <taxon>Insecta</taxon>
        <taxon>Pterygota</taxon>
        <taxon>Neoptera</taxon>
        <taxon>Endopterygota</taxon>
        <taxon>Diptera</taxon>
        <taxon>Brachycera</taxon>
        <taxon>Muscomorpha</taxon>
        <taxon>Tephritoidea</taxon>
        <taxon>Tephritidae</taxon>
        <taxon>Ceratitis</taxon>
        <taxon>Ceratitis</taxon>
    </lineage>
</organism>
<dbReference type="InterPro" id="IPR010512">
    <property type="entry name" value="DUF1091"/>
</dbReference>
<evidence type="ECO:0000313" key="3">
    <source>
        <dbReference type="Proteomes" id="UP000606786"/>
    </source>
</evidence>
<protein>
    <submittedName>
        <fullName evidence="2">(Mediterranean fruit fly) hypothetical protein</fullName>
    </submittedName>
</protein>
<keyword evidence="3" id="KW-1185">Reference proteome</keyword>
<dbReference type="Proteomes" id="UP000606786">
    <property type="component" value="Unassembled WGS sequence"/>
</dbReference>
<dbReference type="PANTHER" id="PTHR20898:SF0">
    <property type="entry name" value="DAEDALUS ON 3-RELATED"/>
    <property type="match status" value="1"/>
</dbReference>
<gene>
    <name evidence="2" type="ORF">CCAP1982_LOCUS6604</name>
</gene>
<sequence>MHFSNNKSFNICNLMLLLLSLSISFICAGKSQLKARSNADSADRNFRILATRIKCTHTVPESISGFQCHLKQRNNHTYSSGWLVFRKSISKLEASAILDIYRTNGQRVNIFNITLDCCALLAKGKHEIKILDNMLRIMYAAINERPRCPLRTNFNYTISDFYVNESILPAYIPKTNFRAGLYIRSKGRPAAQVVAEGKIVNSN</sequence>
<feature type="chain" id="PRO_5032808105" evidence="1">
    <location>
        <begin position="29"/>
        <end position="203"/>
    </location>
</feature>
<dbReference type="SMART" id="SM00697">
    <property type="entry name" value="DM8"/>
    <property type="match status" value="1"/>
</dbReference>
<feature type="signal peptide" evidence="1">
    <location>
        <begin position="1"/>
        <end position="28"/>
    </location>
</feature>
<dbReference type="Pfam" id="PF06477">
    <property type="entry name" value="DUF1091"/>
    <property type="match status" value="1"/>
</dbReference>
<name>A0A811UI38_CERCA</name>
<reference evidence="2" key="1">
    <citation type="submission" date="2020-11" db="EMBL/GenBank/DDBJ databases">
        <authorList>
            <person name="Whitehead M."/>
        </authorList>
    </citation>
    <scope>NUCLEOTIDE SEQUENCE</scope>
    <source>
        <strain evidence="2">EGII</strain>
    </source>
</reference>
<comment type="caution">
    <text evidence="2">The sequence shown here is derived from an EMBL/GenBank/DDBJ whole genome shotgun (WGS) entry which is preliminary data.</text>
</comment>
<dbReference type="PANTHER" id="PTHR20898">
    <property type="entry name" value="DAEDALUS ON 3-RELATED-RELATED"/>
    <property type="match status" value="1"/>
</dbReference>
<proteinExistence type="predicted"/>
<accession>A0A811UI38</accession>
<dbReference type="EMBL" id="CAJHJT010000012">
    <property type="protein sequence ID" value="CAD6997988.1"/>
    <property type="molecule type" value="Genomic_DNA"/>
</dbReference>
<dbReference type="OrthoDB" id="7881840at2759"/>